<dbReference type="PANTHER" id="PTHR42972:SF8">
    <property type="entry name" value="POLYHYDROXYBUTYRATE DEPOLYMERASE"/>
    <property type="match status" value="1"/>
</dbReference>
<gene>
    <name evidence="1" type="ORF">GTP91_01305</name>
</gene>
<dbReference type="SUPFAM" id="SSF53474">
    <property type="entry name" value="alpha/beta-Hydrolases"/>
    <property type="match status" value="1"/>
</dbReference>
<dbReference type="AlphaFoldDB" id="A0A845FYJ4"/>
<organism evidence="1 2">
    <name type="scientific">Duganella vulcania</name>
    <dbReference type="NCBI Taxonomy" id="2692166"/>
    <lineage>
        <taxon>Bacteria</taxon>
        <taxon>Pseudomonadati</taxon>
        <taxon>Pseudomonadota</taxon>
        <taxon>Betaproteobacteria</taxon>
        <taxon>Burkholderiales</taxon>
        <taxon>Oxalobacteraceae</taxon>
        <taxon>Telluria group</taxon>
        <taxon>Duganella</taxon>
    </lineage>
</organism>
<dbReference type="Gene3D" id="3.40.50.1820">
    <property type="entry name" value="alpha/beta hydrolase"/>
    <property type="match status" value="1"/>
</dbReference>
<evidence type="ECO:0000313" key="2">
    <source>
        <dbReference type="Proteomes" id="UP000470302"/>
    </source>
</evidence>
<evidence type="ECO:0000313" key="1">
    <source>
        <dbReference type="EMBL" id="MYM85809.1"/>
    </source>
</evidence>
<reference evidence="1 2" key="1">
    <citation type="submission" date="2020-01" db="EMBL/GenBank/DDBJ databases">
        <title>Novel species isolated from a subtropical stream in China.</title>
        <authorList>
            <person name="Lu H."/>
        </authorList>
    </citation>
    <scope>NUCLEOTIDE SEQUENCE [LARGE SCALE GENOMIC DNA]</scope>
    <source>
        <strain evidence="1 2">FT82W</strain>
    </source>
</reference>
<dbReference type="PANTHER" id="PTHR42972">
    <property type="entry name" value="TOL-PAL SYSTEM PROTEIN TOLB"/>
    <property type="match status" value="1"/>
</dbReference>
<protein>
    <submittedName>
        <fullName evidence="1">PHA-depolymerase-like protein</fullName>
    </submittedName>
</protein>
<name>A0A845FYJ4_9BURK</name>
<dbReference type="EMBL" id="WWCW01000002">
    <property type="protein sequence ID" value="MYM85809.1"/>
    <property type="molecule type" value="Genomic_DNA"/>
</dbReference>
<dbReference type="Proteomes" id="UP000470302">
    <property type="component" value="Unassembled WGS sequence"/>
</dbReference>
<comment type="caution">
    <text evidence="1">The sequence shown here is derived from an EMBL/GenBank/DDBJ whole genome shotgun (WGS) entry which is preliminary data.</text>
</comment>
<dbReference type="InterPro" id="IPR029058">
    <property type="entry name" value="AB_hydrolase_fold"/>
</dbReference>
<accession>A0A845FYJ4</accession>
<proteinExistence type="predicted"/>
<sequence length="307" mass="33408">MAVQFEVAFSQTVQGAGVIAGGPYFCSQGSVLIATTSCSCTSELFPCRARPGGTRIAELIAFTDWFAGAGGIDPPAALAGHHIWMFSGSADTVVPQPVMNDLYFYYRHYVDADHISYTRNLPAEHAMPTDQYGNSCATLGTPYINNCGYDAAGELLRWIYGPLTPRNNGTLGGRFIAFDQSEFLPLPGWHGMAETGYVYVPKACDANSGAGCRLHVAFHGCQQDLDDIGTTFVERAGYNAWADSNKIVVLYPQASAIYPYTNPKACWDWFAYDDARYAQKSGNQMAAVKRMVDRLTGVAPATVLVRR</sequence>